<feature type="region of interest" description="Disordered" evidence="1">
    <location>
        <begin position="1"/>
        <end position="37"/>
    </location>
</feature>
<feature type="region of interest" description="Disordered" evidence="1">
    <location>
        <begin position="108"/>
        <end position="128"/>
    </location>
</feature>
<dbReference type="Proteomes" id="UP000299102">
    <property type="component" value="Unassembled WGS sequence"/>
</dbReference>
<sequence>MDNNETTEHGPGQTERAVNLRPDNPTSDRKHRHWSSSSKTSYGLVGIIIVRASEAVVSHSRRRRAGRRGPARRRLPHQSYHTTGSKRILYTSMRIEITGLHKFKVKHEKREARRAAPRSHTELPQIDNSLIKQGKYENKHQSCIFLRKKPARLVRGAQKQTRVSVCLTLLTTATHVKESTVKIKIYLLVGRRLIPGRAVPLADRPL</sequence>
<protein>
    <submittedName>
        <fullName evidence="2">Uncharacterized protein</fullName>
    </submittedName>
</protein>
<organism evidence="2 3">
    <name type="scientific">Eumeta variegata</name>
    <name type="common">Bagworm moth</name>
    <name type="synonym">Eumeta japonica</name>
    <dbReference type="NCBI Taxonomy" id="151549"/>
    <lineage>
        <taxon>Eukaryota</taxon>
        <taxon>Metazoa</taxon>
        <taxon>Ecdysozoa</taxon>
        <taxon>Arthropoda</taxon>
        <taxon>Hexapoda</taxon>
        <taxon>Insecta</taxon>
        <taxon>Pterygota</taxon>
        <taxon>Neoptera</taxon>
        <taxon>Endopterygota</taxon>
        <taxon>Lepidoptera</taxon>
        <taxon>Glossata</taxon>
        <taxon>Ditrysia</taxon>
        <taxon>Tineoidea</taxon>
        <taxon>Psychidae</taxon>
        <taxon>Oiketicinae</taxon>
        <taxon>Eumeta</taxon>
    </lineage>
</organism>
<accession>A0A4C1T957</accession>
<evidence type="ECO:0000313" key="2">
    <source>
        <dbReference type="EMBL" id="GBP10018.1"/>
    </source>
</evidence>
<dbReference type="AlphaFoldDB" id="A0A4C1T957"/>
<proteinExistence type="predicted"/>
<gene>
    <name evidence="2" type="ORF">EVAR_71439_1</name>
</gene>
<dbReference type="EMBL" id="BGZK01004628">
    <property type="protein sequence ID" value="GBP10018.1"/>
    <property type="molecule type" value="Genomic_DNA"/>
</dbReference>
<feature type="compositionally biased region" description="Basic residues" evidence="1">
    <location>
        <begin position="59"/>
        <end position="76"/>
    </location>
</feature>
<keyword evidence="3" id="KW-1185">Reference proteome</keyword>
<feature type="region of interest" description="Disordered" evidence="1">
    <location>
        <begin position="58"/>
        <end position="81"/>
    </location>
</feature>
<reference evidence="2 3" key="1">
    <citation type="journal article" date="2019" name="Commun. Biol.">
        <title>The bagworm genome reveals a unique fibroin gene that provides high tensile strength.</title>
        <authorList>
            <person name="Kono N."/>
            <person name="Nakamura H."/>
            <person name="Ohtoshi R."/>
            <person name="Tomita M."/>
            <person name="Numata K."/>
            <person name="Arakawa K."/>
        </authorList>
    </citation>
    <scope>NUCLEOTIDE SEQUENCE [LARGE SCALE GENOMIC DNA]</scope>
</reference>
<evidence type="ECO:0000313" key="3">
    <source>
        <dbReference type="Proteomes" id="UP000299102"/>
    </source>
</evidence>
<comment type="caution">
    <text evidence="2">The sequence shown here is derived from an EMBL/GenBank/DDBJ whole genome shotgun (WGS) entry which is preliminary data.</text>
</comment>
<name>A0A4C1T957_EUMVA</name>
<evidence type="ECO:0000256" key="1">
    <source>
        <dbReference type="SAM" id="MobiDB-lite"/>
    </source>
</evidence>